<dbReference type="Gene3D" id="3.50.50.60">
    <property type="entry name" value="FAD/NAD(P)-binding domain"/>
    <property type="match status" value="1"/>
</dbReference>
<dbReference type="InterPro" id="IPR036188">
    <property type="entry name" value="FAD/NAD-bd_sf"/>
</dbReference>
<dbReference type="GO" id="GO:0018659">
    <property type="term" value="F:4-hydroxybenzoate 3-monooxygenase activity"/>
    <property type="evidence" value="ECO:0007669"/>
    <property type="project" value="UniProtKB-EC"/>
</dbReference>
<accession>A0A7K1LIL7</accession>
<evidence type="ECO:0000259" key="3">
    <source>
        <dbReference type="Pfam" id="PF01494"/>
    </source>
</evidence>
<dbReference type="RefSeq" id="WP_129315726.1">
    <property type="nucleotide sequence ID" value="NZ_NOIQ01000011.1"/>
</dbReference>
<sequence>MSDRSVDVAIIGAGPAGLMLAHLLRREGLSTVTVDSRGEEEIHRTHRAGILEHASVEMLAHEDLGSRVLSEGHRHDGIDLRFDGESHRVDFRELVGESVWLYPQNEVFHDLASAAHHHTMDVRYEVSEAHPLDIDSENPGIRFVESDGSSRVVRARYVVGADGSRSVCRNAIPEHRRTHSSTTYPFAWFGILATAAPSAPELIYARSPRGFALISQRSADVQRMYFQCDPDTDPDAWSDEDIWNELQKRIDGPDHLELKTGPIFEKTVLKFRSFVCDPMRYERLVLAGDAAHTVPPTGAKGLNLALADVRVLAPALASAVRGNSALLDEYSSTALSRVWKAQNFSYWMTGMLHQDPEESTFASARHRGELRSVVDSVHGQAFLAEQYTGWPDIPTTSG</sequence>
<dbReference type="SUPFAM" id="SSF54373">
    <property type="entry name" value="FAD-linked reductases, C-terminal domain"/>
    <property type="match status" value="1"/>
</dbReference>
<dbReference type="EMBL" id="WOGT01000003">
    <property type="protein sequence ID" value="MUN55029.1"/>
    <property type="molecule type" value="Genomic_DNA"/>
</dbReference>
<dbReference type="PANTHER" id="PTHR43004:SF3">
    <property type="entry name" value="P-HYDROXYBENZOATE HYDROXYLASE"/>
    <property type="match status" value="1"/>
</dbReference>
<dbReference type="NCBIfam" id="NF006091">
    <property type="entry name" value="PRK08243.1"/>
    <property type="match status" value="1"/>
</dbReference>
<proteinExistence type="predicted"/>
<dbReference type="PRINTS" id="PR00420">
    <property type="entry name" value="RNGMNOXGNASE"/>
</dbReference>
<dbReference type="InterPro" id="IPR050641">
    <property type="entry name" value="RIFMO-like"/>
</dbReference>
<dbReference type="Pfam" id="PF01494">
    <property type="entry name" value="FAD_binding_3"/>
    <property type="match status" value="1"/>
</dbReference>
<keyword evidence="1" id="KW-0285">Flavoprotein</keyword>
<keyword evidence="5" id="KW-1185">Reference proteome</keyword>
<keyword evidence="4" id="KW-0503">Monooxygenase</keyword>
<evidence type="ECO:0000313" key="5">
    <source>
        <dbReference type="Proteomes" id="UP000462152"/>
    </source>
</evidence>
<feature type="domain" description="FAD-binding" evidence="3">
    <location>
        <begin position="6"/>
        <end position="344"/>
    </location>
</feature>
<evidence type="ECO:0000256" key="2">
    <source>
        <dbReference type="ARBA" id="ARBA00022827"/>
    </source>
</evidence>
<keyword evidence="4" id="KW-0560">Oxidoreductase</keyword>
<name>A0A7K1LIL7_9MICC</name>
<dbReference type="SUPFAM" id="SSF51905">
    <property type="entry name" value="FAD/NAD(P)-binding domain"/>
    <property type="match status" value="1"/>
</dbReference>
<dbReference type="PANTHER" id="PTHR43004">
    <property type="entry name" value="TRK SYSTEM POTASSIUM UPTAKE PROTEIN"/>
    <property type="match status" value="1"/>
</dbReference>
<dbReference type="InterPro" id="IPR002938">
    <property type="entry name" value="FAD-bd"/>
</dbReference>
<dbReference type="AlphaFoldDB" id="A0A7K1LIL7"/>
<dbReference type="OrthoDB" id="9791689at2"/>
<evidence type="ECO:0000256" key="1">
    <source>
        <dbReference type="ARBA" id="ARBA00022630"/>
    </source>
</evidence>
<comment type="caution">
    <text evidence="4">The sequence shown here is derived from an EMBL/GenBank/DDBJ whole genome shotgun (WGS) entry which is preliminary data.</text>
</comment>
<protein>
    <submittedName>
        <fullName evidence="4">4-hydroxybenzoate 3-monooxygenase</fullName>
        <ecNumber evidence="4">1.14.13.2</ecNumber>
    </submittedName>
</protein>
<evidence type="ECO:0000313" key="4">
    <source>
        <dbReference type="EMBL" id="MUN55029.1"/>
    </source>
</evidence>
<keyword evidence="2" id="KW-0274">FAD</keyword>
<reference evidence="4 5" key="1">
    <citation type="submission" date="2019-12" db="EMBL/GenBank/DDBJ databases">
        <authorList>
            <person name="Li J."/>
            <person name="Shi Y."/>
            <person name="Xu G."/>
            <person name="Xiao D."/>
            <person name="Ran X."/>
        </authorList>
    </citation>
    <scope>NUCLEOTIDE SEQUENCE [LARGE SCALE GENOMIC DNA]</scope>
    <source>
        <strain evidence="4 5">JCM 15915</strain>
    </source>
</reference>
<dbReference type="EC" id="1.14.13.2" evidence="4"/>
<gene>
    <name evidence="4" type="ORF">GMA10_07375</name>
</gene>
<organism evidence="4 5">
    <name type="scientific">Rothia koreensis</name>
    <dbReference type="NCBI Taxonomy" id="592378"/>
    <lineage>
        <taxon>Bacteria</taxon>
        <taxon>Bacillati</taxon>
        <taxon>Actinomycetota</taxon>
        <taxon>Actinomycetes</taxon>
        <taxon>Micrococcales</taxon>
        <taxon>Micrococcaceae</taxon>
        <taxon>Rothia</taxon>
    </lineage>
</organism>
<dbReference type="Proteomes" id="UP000462152">
    <property type="component" value="Unassembled WGS sequence"/>
</dbReference>
<dbReference type="Gene3D" id="3.30.9.10">
    <property type="entry name" value="D-Amino Acid Oxidase, subunit A, domain 2"/>
    <property type="match status" value="1"/>
</dbReference>
<dbReference type="GO" id="GO:0071949">
    <property type="term" value="F:FAD binding"/>
    <property type="evidence" value="ECO:0007669"/>
    <property type="project" value="InterPro"/>
</dbReference>